<dbReference type="AlphaFoldDB" id="A0AAD4QSD7"/>
<organism evidence="2 3">
    <name type="scientific">Ditylenchus destructor</name>
    <dbReference type="NCBI Taxonomy" id="166010"/>
    <lineage>
        <taxon>Eukaryota</taxon>
        <taxon>Metazoa</taxon>
        <taxon>Ecdysozoa</taxon>
        <taxon>Nematoda</taxon>
        <taxon>Chromadorea</taxon>
        <taxon>Rhabditida</taxon>
        <taxon>Tylenchina</taxon>
        <taxon>Tylenchomorpha</taxon>
        <taxon>Sphaerularioidea</taxon>
        <taxon>Anguinidae</taxon>
        <taxon>Anguininae</taxon>
        <taxon>Ditylenchus</taxon>
    </lineage>
</organism>
<protein>
    <submittedName>
        <fullName evidence="2">Uncharacterized protein</fullName>
    </submittedName>
</protein>
<evidence type="ECO:0000313" key="2">
    <source>
        <dbReference type="EMBL" id="KAI1695915.1"/>
    </source>
</evidence>
<reference evidence="2" key="1">
    <citation type="submission" date="2022-01" db="EMBL/GenBank/DDBJ databases">
        <title>Genome Sequence Resource for Two Populations of Ditylenchus destructor, the Migratory Endoparasitic Phytonematode.</title>
        <authorList>
            <person name="Zhang H."/>
            <person name="Lin R."/>
            <person name="Xie B."/>
        </authorList>
    </citation>
    <scope>NUCLEOTIDE SEQUENCE</scope>
    <source>
        <strain evidence="2">BazhouSP</strain>
    </source>
</reference>
<dbReference type="SUPFAM" id="SSF56112">
    <property type="entry name" value="Protein kinase-like (PK-like)"/>
    <property type="match status" value="1"/>
</dbReference>
<keyword evidence="3" id="KW-1185">Reference proteome</keyword>
<gene>
    <name evidence="2" type="ORF">DdX_19309</name>
</gene>
<dbReference type="Gene3D" id="3.30.200.20">
    <property type="entry name" value="Phosphorylase Kinase, domain 1"/>
    <property type="match status" value="1"/>
</dbReference>
<feature type="chain" id="PRO_5042258576" evidence="1">
    <location>
        <begin position="21"/>
        <end position="215"/>
    </location>
</feature>
<keyword evidence="1" id="KW-0732">Signal</keyword>
<dbReference type="EMBL" id="JAKKPZ010000362">
    <property type="protein sequence ID" value="KAI1695915.1"/>
    <property type="molecule type" value="Genomic_DNA"/>
</dbReference>
<accession>A0AAD4QSD7</accession>
<dbReference type="InterPro" id="IPR011009">
    <property type="entry name" value="Kinase-like_dom_sf"/>
</dbReference>
<sequence>MASIVVAFLLILHFIVQIYAPAVIQPPAANVPKPMFKHSTSQANSSQAAAPDQPAAGWWWFKKQKVKPAAQPITAQPLVAKIPAAPIMPYDLSTIAKKPLEAQPHETQPTASPVMPNDLSAIAKNFYKKHASLLTPGVSKSDFEVQKHLSTGDDGSVYIVRRIKDNAKFALKEMDLTPETNFKELAEQIDIQVQATKDKRTHINNVLAVFFWYVK</sequence>
<dbReference type="Proteomes" id="UP001201812">
    <property type="component" value="Unassembled WGS sequence"/>
</dbReference>
<name>A0AAD4QSD7_9BILA</name>
<comment type="caution">
    <text evidence="2">The sequence shown here is derived from an EMBL/GenBank/DDBJ whole genome shotgun (WGS) entry which is preliminary data.</text>
</comment>
<feature type="signal peptide" evidence="1">
    <location>
        <begin position="1"/>
        <end position="20"/>
    </location>
</feature>
<evidence type="ECO:0000313" key="3">
    <source>
        <dbReference type="Proteomes" id="UP001201812"/>
    </source>
</evidence>
<proteinExistence type="predicted"/>
<evidence type="ECO:0000256" key="1">
    <source>
        <dbReference type="SAM" id="SignalP"/>
    </source>
</evidence>